<evidence type="ECO:0000313" key="2">
    <source>
        <dbReference type="EMBL" id="KAJ1083422.1"/>
    </source>
</evidence>
<evidence type="ECO:0000313" key="3">
    <source>
        <dbReference type="Proteomes" id="UP001066276"/>
    </source>
</evidence>
<dbReference type="AlphaFoldDB" id="A0AAV7KXD1"/>
<gene>
    <name evidence="2" type="ORF">NDU88_003581</name>
</gene>
<dbReference type="Proteomes" id="UP001066276">
    <property type="component" value="Chromosome 12"/>
</dbReference>
<keyword evidence="3" id="KW-1185">Reference proteome</keyword>
<protein>
    <submittedName>
        <fullName evidence="2">Uncharacterized protein</fullName>
    </submittedName>
</protein>
<feature type="compositionally biased region" description="Polar residues" evidence="1">
    <location>
        <begin position="139"/>
        <end position="148"/>
    </location>
</feature>
<reference evidence="2" key="1">
    <citation type="journal article" date="2022" name="bioRxiv">
        <title>Sequencing and chromosome-scale assembly of the giantPleurodeles waltlgenome.</title>
        <authorList>
            <person name="Brown T."/>
            <person name="Elewa A."/>
            <person name="Iarovenko S."/>
            <person name="Subramanian E."/>
            <person name="Araus A.J."/>
            <person name="Petzold A."/>
            <person name="Susuki M."/>
            <person name="Suzuki K.-i.T."/>
            <person name="Hayashi T."/>
            <person name="Toyoda A."/>
            <person name="Oliveira C."/>
            <person name="Osipova E."/>
            <person name="Leigh N.D."/>
            <person name="Simon A."/>
            <person name="Yun M.H."/>
        </authorList>
    </citation>
    <scope>NUCLEOTIDE SEQUENCE</scope>
    <source>
        <strain evidence="2">20211129_DDA</strain>
        <tissue evidence="2">Liver</tissue>
    </source>
</reference>
<name>A0AAV7KXD1_PLEWA</name>
<comment type="caution">
    <text evidence="2">The sequence shown here is derived from an EMBL/GenBank/DDBJ whole genome shotgun (WGS) entry which is preliminary data.</text>
</comment>
<feature type="region of interest" description="Disordered" evidence="1">
    <location>
        <begin position="103"/>
        <end position="148"/>
    </location>
</feature>
<evidence type="ECO:0000256" key="1">
    <source>
        <dbReference type="SAM" id="MobiDB-lite"/>
    </source>
</evidence>
<proteinExistence type="predicted"/>
<feature type="compositionally biased region" description="Low complexity" evidence="1">
    <location>
        <begin position="103"/>
        <end position="125"/>
    </location>
</feature>
<sequence>MRDAALANHKQRDTYANLERGLKKCALRAWPSHRPACLGGFEAPVEATVNRVGECTRDPEAVQRSCRSGEEWGVVMGGQWLLTSQRVGVAVAVASAHRPMHLGGPEATAAAGEPEVGGPPGSAVPTVAADSGSLPLPPQAQSDTGEASPVTSWRIYGTVMWQLGLEWPFPCLQNQDQILLFGETCLAEPKGSLQCGKG</sequence>
<accession>A0AAV7KXD1</accession>
<dbReference type="EMBL" id="JANPWB010000016">
    <property type="protein sequence ID" value="KAJ1083422.1"/>
    <property type="molecule type" value="Genomic_DNA"/>
</dbReference>
<organism evidence="2 3">
    <name type="scientific">Pleurodeles waltl</name>
    <name type="common">Iberian ribbed newt</name>
    <dbReference type="NCBI Taxonomy" id="8319"/>
    <lineage>
        <taxon>Eukaryota</taxon>
        <taxon>Metazoa</taxon>
        <taxon>Chordata</taxon>
        <taxon>Craniata</taxon>
        <taxon>Vertebrata</taxon>
        <taxon>Euteleostomi</taxon>
        <taxon>Amphibia</taxon>
        <taxon>Batrachia</taxon>
        <taxon>Caudata</taxon>
        <taxon>Salamandroidea</taxon>
        <taxon>Salamandridae</taxon>
        <taxon>Pleurodelinae</taxon>
        <taxon>Pleurodeles</taxon>
    </lineage>
</organism>